<dbReference type="PANTHER" id="PTHR35585">
    <property type="entry name" value="HHE DOMAIN PROTEIN (AFU_ORTHOLOGUE AFUA_4G00730)"/>
    <property type="match status" value="1"/>
</dbReference>
<organism evidence="3 4">
    <name type="scientific">Echria macrotheca</name>
    <dbReference type="NCBI Taxonomy" id="438768"/>
    <lineage>
        <taxon>Eukaryota</taxon>
        <taxon>Fungi</taxon>
        <taxon>Dikarya</taxon>
        <taxon>Ascomycota</taxon>
        <taxon>Pezizomycotina</taxon>
        <taxon>Sordariomycetes</taxon>
        <taxon>Sordariomycetidae</taxon>
        <taxon>Sordariales</taxon>
        <taxon>Schizotheciaceae</taxon>
        <taxon>Echria</taxon>
    </lineage>
</organism>
<dbReference type="InterPro" id="IPR012312">
    <property type="entry name" value="Hemerythrin-like"/>
</dbReference>
<accession>A0AAJ0BAN5</accession>
<dbReference type="PANTHER" id="PTHR35585:SF1">
    <property type="entry name" value="HHE DOMAIN PROTEIN (AFU_ORTHOLOGUE AFUA_4G00730)"/>
    <property type="match status" value="1"/>
</dbReference>
<gene>
    <name evidence="3" type="ORF">QBC47DRAFT_453543</name>
</gene>
<proteinExistence type="predicted"/>
<keyword evidence="4" id="KW-1185">Reference proteome</keyword>
<comment type="caution">
    <text evidence="3">The sequence shown here is derived from an EMBL/GenBank/DDBJ whole genome shotgun (WGS) entry which is preliminary data.</text>
</comment>
<evidence type="ECO:0000256" key="1">
    <source>
        <dbReference type="SAM" id="MobiDB-lite"/>
    </source>
</evidence>
<evidence type="ECO:0000259" key="2">
    <source>
        <dbReference type="Pfam" id="PF01814"/>
    </source>
</evidence>
<feature type="domain" description="Hemerythrin-like" evidence="2">
    <location>
        <begin position="32"/>
        <end position="148"/>
    </location>
</feature>
<protein>
    <recommendedName>
        <fullName evidence="2">Hemerythrin-like domain-containing protein</fullName>
    </recommendedName>
</protein>
<dbReference type="Gene3D" id="1.20.120.520">
    <property type="entry name" value="nmb1532 protein domain like"/>
    <property type="match status" value="1"/>
</dbReference>
<sequence length="222" mass="25374">MFTLRVAQAIPRSAAVAGTHTLRFQSTIVRVSDSIKRDHRELEEYYNNMMVSKDADTAKRWQNQFVWELARHSIAEEIVVYPAMEKYIANGLAMAEKDRSEHQTVKNKLYDFQSMDPQSSEFRPALQSLWADLSEHIKEEERDDLPALEKAIDQAESERLGDSFSRTKHFVPTRSHPSAPNKPPYETVAGMLATPLDKLRDMFAKFPKEDTPKSGKSAEMIG</sequence>
<feature type="region of interest" description="Disordered" evidence="1">
    <location>
        <begin position="156"/>
        <end position="185"/>
    </location>
</feature>
<dbReference type="Pfam" id="PF01814">
    <property type="entry name" value="Hemerythrin"/>
    <property type="match status" value="1"/>
</dbReference>
<dbReference type="Proteomes" id="UP001239445">
    <property type="component" value="Unassembled WGS sequence"/>
</dbReference>
<evidence type="ECO:0000313" key="4">
    <source>
        <dbReference type="Proteomes" id="UP001239445"/>
    </source>
</evidence>
<dbReference type="EMBL" id="MU839837">
    <property type="protein sequence ID" value="KAK1753829.1"/>
    <property type="molecule type" value="Genomic_DNA"/>
</dbReference>
<dbReference type="AlphaFoldDB" id="A0AAJ0BAN5"/>
<reference evidence="3" key="1">
    <citation type="submission" date="2023-06" db="EMBL/GenBank/DDBJ databases">
        <title>Genome-scale phylogeny and comparative genomics of the fungal order Sordariales.</title>
        <authorList>
            <consortium name="Lawrence Berkeley National Laboratory"/>
            <person name="Hensen N."/>
            <person name="Bonometti L."/>
            <person name="Westerberg I."/>
            <person name="Brannstrom I.O."/>
            <person name="Guillou S."/>
            <person name="Cros-Aarteil S."/>
            <person name="Calhoun S."/>
            <person name="Haridas S."/>
            <person name="Kuo A."/>
            <person name="Mondo S."/>
            <person name="Pangilinan J."/>
            <person name="Riley R."/>
            <person name="Labutti K."/>
            <person name="Andreopoulos B."/>
            <person name="Lipzen A."/>
            <person name="Chen C."/>
            <person name="Yanf M."/>
            <person name="Daum C."/>
            <person name="Ng V."/>
            <person name="Clum A."/>
            <person name="Steindorff A."/>
            <person name="Ohm R."/>
            <person name="Martin F."/>
            <person name="Silar P."/>
            <person name="Natvig D."/>
            <person name="Lalanne C."/>
            <person name="Gautier V."/>
            <person name="Ament-Velasquez S.L."/>
            <person name="Kruys A."/>
            <person name="Hutchinson M.I."/>
            <person name="Powell A.J."/>
            <person name="Barry K."/>
            <person name="Miller A.N."/>
            <person name="Grigoriev I.V."/>
            <person name="Debuchy R."/>
            <person name="Gladieux P."/>
            <person name="Thoren M.H."/>
            <person name="Johannesson H."/>
        </authorList>
    </citation>
    <scope>NUCLEOTIDE SEQUENCE</scope>
    <source>
        <strain evidence="3">PSN4</strain>
    </source>
</reference>
<evidence type="ECO:0000313" key="3">
    <source>
        <dbReference type="EMBL" id="KAK1753829.1"/>
    </source>
</evidence>
<name>A0AAJ0BAN5_9PEZI</name>